<dbReference type="PANTHER" id="PTHR46692">
    <property type="entry name" value="INOSINE-URIDINE PREFERRING NUCLEOSIDE HYDROLASE FAMILY PROTEIN"/>
    <property type="match status" value="1"/>
</dbReference>
<keyword evidence="2" id="KW-0732">Signal</keyword>
<dbReference type="EMBL" id="MTKT01003794">
    <property type="protein sequence ID" value="OWM74164.1"/>
    <property type="molecule type" value="Genomic_DNA"/>
</dbReference>
<reference evidence="5" key="1">
    <citation type="journal article" date="2017" name="Plant J.">
        <title>The pomegranate (Punica granatum L.) genome and the genomics of punicalagin biosynthesis.</title>
        <authorList>
            <person name="Qin G."/>
            <person name="Xu C."/>
            <person name="Ming R."/>
            <person name="Tang H."/>
            <person name="Guyot R."/>
            <person name="Kramer E.M."/>
            <person name="Hu Y."/>
            <person name="Yi X."/>
            <person name="Qi Y."/>
            <person name="Xu X."/>
            <person name="Gao Z."/>
            <person name="Pan H."/>
            <person name="Jian J."/>
            <person name="Tian Y."/>
            <person name="Yue Z."/>
            <person name="Xu Y."/>
        </authorList>
    </citation>
    <scope>NUCLEOTIDE SEQUENCE [LARGE SCALE GENOMIC DNA]</scope>
    <source>
        <strain evidence="5">cv. Dabenzi</strain>
    </source>
</reference>
<evidence type="ECO:0000313" key="4">
    <source>
        <dbReference type="EMBL" id="OWM74164.1"/>
    </source>
</evidence>
<evidence type="ECO:0000259" key="3">
    <source>
        <dbReference type="Pfam" id="PF01156"/>
    </source>
</evidence>
<evidence type="ECO:0000313" key="5">
    <source>
        <dbReference type="Proteomes" id="UP000197138"/>
    </source>
</evidence>
<dbReference type="RefSeq" id="XP_031395363.1">
    <property type="nucleotide sequence ID" value="XM_031539503.1"/>
</dbReference>
<reference evidence="7" key="4">
    <citation type="submission" date="2025-04" db="UniProtKB">
        <authorList>
            <consortium name="RefSeq"/>
        </authorList>
    </citation>
    <scope>IDENTIFICATION</scope>
    <source>
        <tissue evidence="7">Leaf</tissue>
    </source>
</reference>
<dbReference type="AlphaFoldDB" id="A0A218WMU5"/>
<feature type="domain" description="Inosine/uridine-preferring nucleoside hydrolase" evidence="3">
    <location>
        <begin position="40"/>
        <end position="376"/>
    </location>
</feature>
<protein>
    <submittedName>
        <fullName evidence="7">Uncharacterized protein LOC116206707</fullName>
    </submittedName>
</protein>
<feature type="chain" id="PRO_5044568980" evidence="2">
    <location>
        <begin position="29"/>
        <end position="893"/>
    </location>
</feature>
<dbReference type="Proteomes" id="UP000515151">
    <property type="component" value="Chromosome 5"/>
</dbReference>
<evidence type="ECO:0000256" key="2">
    <source>
        <dbReference type="SAM" id="SignalP"/>
    </source>
</evidence>
<feature type="domain" description="Inosine/uridine-preferring nucleoside hydrolase" evidence="3">
    <location>
        <begin position="507"/>
        <end position="779"/>
    </location>
</feature>
<dbReference type="Proteomes" id="UP000197138">
    <property type="component" value="Unassembled WGS sequence"/>
</dbReference>
<proteinExistence type="inferred from homology"/>
<dbReference type="PANTHER" id="PTHR46692:SF1">
    <property type="entry name" value="NUCLEOSIDE HYDROLASE 3-RELATED"/>
    <property type="match status" value="1"/>
</dbReference>
<accession>A0A218WMU5</accession>
<organism evidence="4 5">
    <name type="scientific">Punica granatum</name>
    <name type="common">Pomegranate</name>
    <dbReference type="NCBI Taxonomy" id="22663"/>
    <lineage>
        <taxon>Eukaryota</taxon>
        <taxon>Viridiplantae</taxon>
        <taxon>Streptophyta</taxon>
        <taxon>Embryophyta</taxon>
        <taxon>Tracheophyta</taxon>
        <taxon>Spermatophyta</taxon>
        <taxon>Magnoliopsida</taxon>
        <taxon>eudicotyledons</taxon>
        <taxon>Gunneridae</taxon>
        <taxon>Pentapetalae</taxon>
        <taxon>rosids</taxon>
        <taxon>malvids</taxon>
        <taxon>Myrtales</taxon>
        <taxon>Lythraceae</taxon>
        <taxon>Punica</taxon>
    </lineage>
</organism>
<dbReference type="GO" id="GO:0016799">
    <property type="term" value="F:hydrolase activity, hydrolyzing N-glycosyl compounds"/>
    <property type="evidence" value="ECO:0007669"/>
    <property type="project" value="InterPro"/>
</dbReference>
<reference evidence="6" key="3">
    <citation type="journal article" date="2020" name="Plant Biotechnol. J.">
        <title>The pomegranate (Punica granatum L.) draft genome dissects genetic divergence between soft- and hard-seeded cultivars.</title>
        <authorList>
            <person name="Luo X."/>
            <person name="Li H."/>
            <person name="Wu Z."/>
            <person name="Yao W."/>
            <person name="Zhao P."/>
            <person name="Cao D."/>
            <person name="Yu H."/>
            <person name="Li K."/>
            <person name="Poudel K."/>
            <person name="Zhao D."/>
            <person name="Zhang F."/>
            <person name="Xia X."/>
            <person name="Chen L."/>
            <person name="Wang Q."/>
            <person name="Jing D."/>
            <person name="Cao S."/>
        </authorList>
    </citation>
    <scope>NUCLEOTIDE SEQUENCE [LARGE SCALE GENOMIC DNA]</scope>
</reference>
<dbReference type="InterPro" id="IPR001910">
    <property type="entry name" value="Inosine/uridine_hydrolase_dom"/>
</dbReference>
<dbReference type="InterPro" id="IPR036452">
    <property type="entry name" value="Ribo_hydro-like"/>
</dbReference>
<feature type="signal peptide" evidence="2">
    <location>
        <begin position="1"/>
        <end position="28"/>
    </location>
</feature>
<comment type="similarity">
    <text evidence="1">Belongs to the IUNH family.</text>
</comment>
<gene>
    <name evidence="7" type="primary">LOC116206707</name>
    <name evidence="4" type="ORF">CDL15_Pgr008475</name>
</gene>
<evidence type="ECO:0000313" key="7">
    <source>
        <dbReference type="RefSeq" id="XP_031395363.1"/>
    </source>
</evidence>
<dbReference type="Gene3D" id="3.90.245.10">
    <property type="entry name" value="Ribonucleoside hydrolase-like"/>
    <property type="match status" value="2"/>
</dbReference>
<name>A0A218WMU5_PUNGR</name>
<dbReference type="SUPFAM" id="SSF53590">
    <property type="entry name" value="Nucleoside hydrolase"/>
    <property type="match status" value="2"/>
</dbReference>
<dbReference type="Pfam" id="PF01156">
    <property type="entry name" value="IU_nuc_hydro"/>
    <property type="match status" value="2"/>
</dbReference>
<evidence type="ECO:0000313" key="6">
    <source>
        <dbReference type="Proteomes" id="UP000515151"/>
    </source>
</evidence>
<evidence type="ECO:0000256" key="1">
    <source>
        <dbReference type="ARBA" id="ARBA00009176"/>
    </source>
</evidence>
<dbReference type="GeneID" id="116206707"/>
<reference evidence="4" key="2">
    <citation type="submission" date="2017-06" db="EMBL/GenBank/DDBJ databases">
        <title>The pomegranate genome and the genomics of punicalagin biosynthesis.</title>
        <authorList>
            <person name="Xu C."/>
        </authorList>
    </citation>
    <scope>NUCLEOTIDE SEQUENCE [LARGE SCALE GENOMIC DNA]</scope>
    <source>
        <tissue evidence="4">Fresh leaf</tissue>
    </source>
</reference>
<sequence length="893" mass="99354">MLLWREIRAANTAAVVLLLLSVGGLGQGRDSSVEAKPRRILLDTDVDTDDFFALLYLLKLNRSEFELEAVTINTNAWTTAGHAVNQIYDILFMMGRDDVAVGVGGDGGIMEDGTILPNVGGYLPIIEQGMTTAGYCRYRQAIPVGLGGRLDIDSNYGLRKSFLPQGKRRYSPLRQPTTQQVMIEKVSAGPITVIVTGAHTNFAIFLMSHPHLKKNIEHIYVMGGGVRSKNPTGCCPANASSSCKPQQCGDRGNVHTDYTSNPYAEFNIFGDPFAAYQVIHSGIPVTLVPLDATNTIPITKQFFDTFEQSQSTYEAQYCFKSLKITRDTWFDDQFYTSYFMWDSFTSGVAVSMMRNEKIENEFAEMEYMNITVITSNEPYGVSDGSNPFFDGRKVPKFNLTRGWVHSGHVQMGLRDPFCIVANGKGKCKDGYTAEVTGPEAVRVLVATKAKPNLKPGSPLSREFHKSFLNALNDPEHSARFSLTTQFPYYREVLYKPELRGKKLGKPVIFDMDMSAGDFLTLFYLLKVPTEEINLKAILVTPTGWASAATIDVIYDLLHMMGRDDIPVGLGDMFAMNQSDPIMPTVGDCKYAKAIPHGSGGVLDSDTLYGLARDLPRSPRRYTAENSVKYGAPRDTDHPELRQPLALEIWESTVNTLEMGSKITILTNGPLTNLAKIIQSSKNATSVIQDVYIVGGHIHRTAMDEGNVFTIPSNKYAEFNMFLDPLAAKTVLSSELNVTLIPLSIQRRVSSFTEILKGLNGVRKTPEFRFAYRLLLRLNRLMQIHKRYLHMDIFLGEILGAMVLAAGNKSSLKPTFSFKPIRVIAEGVESEDGYTYIDNKNGKLVTMLEYLDPKSSYLAFWGQLSYEKQSAVIGSFKDQKRMWSLPPNQTETSS</sequence>
<dbReference type="OrthoDB" id="5783963at2759"/>
<keyword evidence="6" id="KW-1185">Reference proteome</keyword>